<accession>A0A1W4XCC1</accession>
<dbReference type="AlphaFoldDB" id="A0A1W4XCC1"/>
<dbReference type="Gene3D" id="1.50.10.10">
    <property type="match status" value="1"/>
</dbReference>
<comment type="catalytic activity">
    <reaction evidence="1 7">
        <text>alpha,alpha-trehalose + H2O = alpha-D-glucose + beta-D-glucose</text>
        <dbReference type="Rhea" id="RHEA:32675"/>
        <dbReference type="ChEBI" id="CHEBI:15377"/>
        <dbReference type="ChEBI" id="CHEBI:15903"/>
        <dbReference type="ChEBI" id="CHEBI:16551"/>
        <dbReference type="ChEBI" id="CHEBI:17925"/>
        <dbReference type="EC" id="3.2.1.28"/>
    </reaction>
</comment>
<dbReference type="PRINTS" id="PR00744">
    <property type="entry name" value="GLHYDRLASE37"/>
</dbReference>
<evidence type="ECO:0000313" key="10">
    <source>
        <dbReference type="RefSeq" id="XP_018333659.1"/>
    </source>
</evidence>
<comment type="similarity">
    <text evidence="2 7">Belongs to the glycosyl hydrolase 37 family.</text>
</comment>
<keyword evidence="9" id="KW-1185">Reference proteome</keyword>
<evidence type="ECO:0000313" key="9">
    <source>
        <dbReference type="Proteomes" id="UP000192223"/>
    </source>
</evidence>
<dbReference type="InterPro" id="IPR001661">
    <property type="entry name" value="Glyco_hydro_37"/>
</dbReference>
<keyword evidence="8" id="KW-0732">Signal</keyword>
<evidence type="ECO:0000256" key="2">
    <source>
        <dbReference type="ARBA" id="ARBA00005615"/>
    </source>
</evidence>
<evidence type="ECO:0000256" key="4">
    <source>
        <dbReference type="ARBA" id="ARBA00019905"/>
    </source>
</evidence>
<proteinExistence type="inferred from homology"/>
<dbReference type="PANTHER" id="PTHR23403">
    <property type="entry name" value="TREHALASE"/>
    <property type="match status" value="1"/>
</dbReference>
<dbReference type="GO" id="GO:0004555">
    <property type="term" value="F:alpha,alpha-trehalase activity"/>
    <property type="evidence" value="ECO:0007669"/>
    <property type="project" value="UniProtKB-EC"/>
</dbReference>
<dbReference type="InterPro" id="IPR012341">
    <property type="entry name" value="6hp_glycosidase-like_sf"/>
</dbReference>
<dbReference type="SUPFAM" id="SSF48208">
    <property type="entry name" value="Six-hairpin glycosidases"/>
    <property type="match status" value="1"/>
</dbReference>
<evidence type="ECO:0000256" key="7">
    <source>
        <dbReference type="RuleBase" id="RU361180"/>
    </source>
</evidence>
<dbReference type="PROSITE" id="PS00928">
    <property type="entry name" value="TREHALASE_2"/>
    <property type="match status" value="1"/>
</dbReference>
<evidence type="ECO:0000256" key="5">
    <source>
        <dbReference type="ARBA" id="ARBA00022801"/>
    </source>
</evidence>
<dbReference type="OrthoDB" id="3542292at2759"/>
<dbReference type="KEGG" id="apln:108742825"/>
<feature type="signal peptide" evidence="8">
    <location>
        <begin position="1"/>
        <end position="18"/>
    </location>
</feature>
<dbReference type="InterPro" id="IPR008928">
    <property type="entry name" value="6-hairpin_glycosidase_sf"/>
</dbReference>
<dbReference type="InterPro" id="IPR018232">
    <property type="entry name" value="Glyco_hydro_37_CS"/>
</dbReference>
<dbReference type="PROSITE" id="PS00927">
    <property type="entry name" value="TREHALASE_1"/>
    <property type="match status" value="1"/>
</dbReference>
<evidence type="ECO:0000256" key="6">
    <source>
        <dbReference type="ARBA" id="ARBA00023295"/>
    </source>
</evidence>
<dbReference type="Pfam" id="PF01204">
    <property type="entry name" value="Trehalase"/>
    <property type="match status" value="1"/>
</dbReference>
<keyword evidence="6 7" id="KW-0326">Glycosidase</keyword>
<sequence length="554" mass="64644">MILHILSLFVLFSCYCDGSFFEPPCTSPIFCYGDLLKNVQLLEALVDRRAFFALKMKYSEKQILEDFELLHESKNLTKENVRDFVAAHFEDSNAIMHATATDYRVDPPFLKEIRNDTLRKFANDLHQLWPKLTRKFRKEVLDDPSPYSYIPVPNNFLVPGGRFSEYYYWDSYWIIEGLLISDMYDTARGIIDNFIHLVRKFGFVPNGGKIYYLNRSQPPLLTYMAYAYFKETHDISWLKKNIDFVALELQHWLKKKLIYVDTPDGVLALAQHFVRYSGPRPESYLNDYNAAKVWKSEVRREQAYMELKSAVETGWDFSTRWMFDQESGNVSLNISNIQMHRLIPVDLNAYLCGAFFKIAELYQIVGDERKGEQWKSKALEWRYNIDKIMWNSTDNIWYDYDTESRSHRTLFYPSNVSPLWANCYADNPHYNSELGRLVLDYLKREGVLDFVGGVPTSLIHSGQQWDFPNAWPPLQHLVVYALLNSGNPDAMEEGQNLASKWIDGNMLGFYKHGEMFEKYDAREAGLYGGGGEYPVQAGFGWSNGVVLKFIYDFF</sequence>
<dbReference type="GeneID" id="108742825"/>
<evidence type="ECO:0000256" key="8">
    <source>
        <dbReference type="SAM" id="SignalP"/>
    </source>
</evidence>
<dbReference type="PANTHER" id="PTHR23403:SF1">
    <property type="entry name" value="TREHALASE"/>
    <property type="match status" value="1"/>
</dbReference>
<reference evidence="10" key="1">
    <citation type="submission" date="2025-08" db="UniProtKB">
        <authorList>
            <consortium name="RefSeq"/>
        </authorList>
    </citation>
    <scope>IDENTIFICATION</scope>
    <source>
        <tissue evidence="10">Entire body</tissue>
    </source>
</reference>
<evidence type="ECO:0000256" key="1">
    <source>
        <dbReference type="ARBA" id="ARBA00001576"/>
    </source>
</evidence>
<dbReference type="Proteomes" id="UP000192223">
    <property type="component" value="Unplaced"/>
</dbReference>
<feature type="chain" id="PRO_5010734600" description="Trehalase" evidence="8">
    <location>
        <begin position="19"/>
        <end position="554"/>
    </location>
</feature>
<dbReference type="GO" id="GO:0005993">
    <property type="term" value="P:trehalose catabolic process"/>
    <property type="evidence" value="ECO:0007669"/>
    <property type="project" value="TreeGrafter"/>
</dbReference>
<protein>
    <recommendedName>
        <fullName evidence="4 7">Trehalase</fullName>
        <ecNumber evidence="3 7">3.2.1.28</ecNumber>
    </recommendedName>
    <alternativeName>
        <fullName evidence="7">Alpha-trehalose glucohydrolase</fullName>
    </alternativeName>
</protein>
<dbReference type="STRING" id="224129.A0A1W4XCC1"/>
<organism evidence="9 10">
    <name type="scientific">Agrilus planipennis</name>
    <name type="common">Emerald ash borer</name>
    <name type="synonym">Agrilus marcopoli</name>
    <dbReference type="NCBI Taxonomy" id="224129"/>
    <lineage>
        <taxon>Eukaryota</taxon>
        <taxon>Metazoa</taxon>
        <taxon>Ecdysozoa</taxon>
        <taxon>Arthropoda</taxon>
        <taxon>Hexapoda</taxon>
        <taxon>Insecta</taxon>
        <taxon>Pterygota</taxon>
        <taxon>Neoptera</taxon>
        <taxon>Endopterygota</taxon>
        <taxon>Coleoptera</taxon>
        <taxon>Polyphaga</taxon>
        <taxon>Elateriformia</taxon>
        <taxon>Buprestoidea</taxon>
        <taxon>Buprestidae</taxon>
        <taxon>Agrilinae</taxon>
        <taxon>Agrilus</taxon>
    </lineage>
</organism>
<gene>
    <name evidence="10" type="primary">LOC108742825</name>
</gene>
<name>A0A1W4XCC1_AGRPL</name>
<dbReference type="EC" id="3.2.1.28" evidence="3 7"/>
<dbReference type="InParanoid" id="A0A1W4XCC1"/>
<evidence type="ECO:0000256" key="3">
    <source>
        <dbReference type="ARBA" id="ARBA00012757"/>
    </source>
</evidence>
<keyword evidence="5 7" id="KW-0378">Hydrolase</keyword>
<dbReference type="RefSeq" id="XP_018333659.1">
    <property type="nucleotide sequence ID" value="XM_018478157.1"/>
</dbReference>